<dbReference type="Pfam" id="PF13630">
    <property type="entry name" value="SdpI"/>
    <property type="match status" value="1"/>
</dbReference>
<dbReference type="eggNOG" id="COG5658">
    <property type="taxonomic scope" value="Bacteria"/>
</dbReference>
<accession>C9L5Q5</accession>
<name>C9L5Q5_BLAHA</name>
<dbReference type="EMBL" id="ABYU02000011">
    <property type="protein sequence ID" value="EEX22487.1"/>
    <property type="molecule type" value="Genomic_DNA"/>
</dbReference>
<dbReference type="InterPro" id="IPR025962">
    <property type="entry name" value="SdpI/YhfL"/>
</dbReference>
<evidence type="ECO:0000256" key="1">
    <source>
        <dbReference type="SAM" id="Phobius"/>
    </source>
</evidence>
<dbReference type="AlphaFoldDB" id="C9L5Q5"/>
<feature type="transmembrane region" description="Helical" evidence="1">
    <location>
        <begin position="84"/>
        <end position="104"/>
    </location>
</feature>
<protein>
    <recommendedName>
        <fullName evidence="4">SdpI/YhfL protein family</fullName>
    </recommendedName>
</protein>
<dbReference type="HOGENOM" id="CLU_155106_0_0_9"/>
<keyword evidence="1" id="KW-0472">Membrane</keyword>
<keyword evidence="1" id="KW-0812">Transmembrane</keyword>
<organism evidence="2 3">
    <name type="scientific">Blautia hansenii DSM 20583</name>
    <dbReference type="NCBI Taxonomy" id="537007"/>
    <lineage>
        <taxon>Bacteria</taxon>
        <taxon>Bacillati</taxon>
        <taxon>Bacillota</taxon>
        <taxon>Clostridia</taxon>
        <taxon>Lachnospirales</taxon>
        <taxon>Lachnospiraceae</taxon>
        <taxon>Blautia</taxon>
    </lineage>
</organism>
<gene>
    <name evidence="2" type="ORF">BLAHAN_04712</name>
</gene>
<reference evidence="2" key="1">
    <citation type="submission" date="2009-09" db="EMBL/GenBank/DDBJ databases">
        <authorList>
            <person name="Weinstock G."/>
            <person name="Sodergren E."/>
            <person name="Clifton S."/>
            <person name="Fulton L."/>
            <person name="Fulton B."/>
            <person name="Courtney L."/>
            <person name="Fronick C."/>
            <person name="Harrison M."/>
            <person name="Strong C."/>
            <person name="Farmer C."/>
            <person name="Delahaunty K."/>
            <person name="Markovic C."/>
            <person name="Hall O."/>
            <person name="Minx P."/>
            <person name="Tomlinson C."/>
            <person name="Mitreva M."/>
            <person name="Nelson J."/>
            <person name="Hou S."/>
            <person name="Wollam A."/>
            <person name="Pepin K.H."/>
            <person name="Johnson M."/>
            <person name="Bhonagiri V."/>
            <person name="Nash W.E."/>
            <person name="Warren W."/>
            <person name="Chinwalla A."/>
            <person name="Mardis E.R."/>
            <person name="Wilson R.K."/>
        </authorList>
    </citation>
    <scope>NUCLEOTIDE SEQUENCE [LARGE SCALE GENOMIC DNA]</scope>
    <source>
        <strain evidence="2">DSM 20583</strain>
    </source>
</reference>
<dbReference type="Proteomes" id="UP000003755">
    <property type="component" value="Unassembled WGS sequence"/>
</dbReference>
<evidence type="ECO:0008006" key="4">
    <source>
        <dbReference type="Google" id="ProtNLM"/>
    </source>
</evidence>
<keyword evidence="3" id="KW-1185">Reference proteome</keyword>
<keyword evidence="1" id="KW-1133">Transmembrane helix</keyword>
<feature type="transmembrane region" description="Helical" evidence="1">
    <location>
        <begin position="25"/>
        <end position="44"/>
    </location>
</feature>
<evidence type="ECO:0000313" key="3">
    <source>
        <dbReference type="Proteomes" id="UP000003755"/>
    </source>
</evidence>
<comment type="caution">
    <text evidence="2">The sequence shown here is derived from an EMBL/GenBank/DDBJ whole genome shotgun (WGS) entry which is preliminary data.</text>
</comment>
<evidence type="ECO:0000313" key="2">
    <source>
        <dbReference type="EMBL" id="EEX22487.1"/>
    </source>
</evidence>
<feature type="transmembrane region" description="Helical" evidence="1">
    <location>
        <begin position="110"/>
        <end position="131"/>
    </location>
</feature>
<proteinExistence type="predicted"/>
<sequence length="148" mass="17376">MVFLLNKSQKNKNNAIFYMEMIKMWFWWFIFCFNQLTPILMILGGQIMWKHSPKNINSIIGYRTSRSMKNIDTWLFAQKHCGKLWWKIGWIISVPSLLIPIPFYGASVEIIGNMGLLLIIVQTVILICSVFPTERALKEKFTDEGIRK</sequence>